<evidence type="ECO:0000313" key="3">
    <source>
        <dbReference type="Proteomes" id="UP000016936"/>
    </source>
</evidence>
<reference evidence="3" key="2">
    <citation type="journal article" date="2013" name="PLoS Genet.">
        <title>Comparative genome structure, secondary metabolite, and effector coding capacity across Cochliobolus pathogens.</title>
        <authorList>
            <person name="Condon B.J."/>
            <person name="Leng Y."/>
            <person name="Wu D."/>
            <person name="Bushley K.E."/>
            <person name="Ohm R.A."/>
            <person name="Otillar R."/>
            <person name="Martin J."/>
            <person name="Schackwitz W."/>
            <person name="Grimwood J."/>
            <person name="MohdZainudin N."/>
            <person name="Xue C."/>
            <person name="Wang R."/>
            <person name="Manning V.A."/>
            <person name="Dhillon B."/>
            <person name="Tu Z.J."/>
            <person name="Steffenson B.J."/>
            <person name="Salamov A."/>
            <person name="Sun H."/>
            <person name="Lowry S."/>
            <person name="LaButti K."/>
            <person name="Han J."/>
            <person name="Copeland A."/>
            <person name="Lindquist E."/>
            <person name="Barry K."/>
            <person name="Schmutz J."/>
            <person name="Baker S.E."/>
            <person name="Ciuffetti L.M."/>
            <person name="Grigoriev I.V."/>
            <person name="Zhong S."/>
            <person name="Turgeon B.G."/>
        </authorList>
    </citation>
    <scope>NUCLEOTIDE SEQUENCE [LARGE SCALE GENOMIC DNA]</scope>
    <source>
        <strain evidence="3">C5 / ATCC 48332 / race O</strain>
    </source>
</reference>
<feature type="region of interest" description="Disordered" evidence="1">
    <location>
        <begin position="50"/>
        <end position="132"/>
    </location>
</feature>
<feature type="region of interest" description="Disordered" evidence="1">
    <location>
        <begin position="156"/>
        <end position="202"/>
    </location>
</feature>
<feature type="compositionally biased region" description="Polar residues" evidence="1">
    <location>
        <begin position="156"/>
        <end position="165"/>
    </location>
</feature>
<dbReference type="eggNOG" id="ENOG502RHSB">
    <property type="taxonomic scope" value="Eukaryota"/>
</dbReference>
<dbReference type="OrthoDB" id="3909054at2759"/>
<evidence type="ECO:0000313" key="2">
    <source>
        <dbReference type="EMBL" id="EMD88833.1"/>
    </source>
</evidence>
<dbReference type="Proteomes" id="UP000016936">
    <property type="component" value="Unassembled WGS sequence"/>
</dbReference>
<accession>M2ULK9</accession>
<feature type="compositionally biased region" description="Low complexity" evidence="1">
    <location>
        <begin position="180"/>
        <end position="190"/>
    </location>
</feature>
<dbReference type="EMBL" id="KB445580">
    <property type="protein sequence ID" value="EMD88833.1"/>
    <property type="molecule type" value="Genomic_DNA"/>
</dbReference>
<keyword evidence="3" id="KW-1185">Reference proteome</keyword>
<reference evidence="2 3" key="1">
    <citation type="journal article" date="2012" name="PLoS Pathog.">
        <title>Diverse lifestyles and strategies of plant pathogenesis encoded in the genomes of eighteen Dothideomycetes fungi.</title>
        <authorList>
            <person name="Ohm R.A."/>
            <person name="Feau N."/>
            <person name="Henrissat B."/>
            <person name="Schoch C.L."/>
            <person name="Horwitz B.A."/>
            <person name="Barry K.W."/>
            <person name="Condon B.J."/>
            <person name="Copeland A.C."/>
            <person name="Dhillon B."/>
            <person name="Glaser F."/>
            <person name="Hesse C.N."/>
            <person name="Kosti I."/>
            <person name="LaButti K."/>
            <person name="Lindquist E.A."/>
            <person name="Lucas S."/>
            <person name="Salamov A.A."/>
            <person name="Bradshaw R.E."/>
            <person name="Ciuffetti L."/>
            <person name="Hamelin R.C."/>
            <person name="Kema G.H.J."/>
            <person name="Lawrence C."/>
            <person name="Scott J.A."/>
            <person name="Spatafora J.W."/>
            <person name="Turgeon B.G."/>
            <person name="de Wit P.J.G.M."/>
            <person name="Zhong S."/>
            <person name="Goodwin S.B."/>
            <person name="Grigoriev I.V."/>
        </authorList>
    </citation>
    <scope>NUCLEOTIDE SEQUENCE [LARGE SCALE GENOMIC DNA]</scope>
    <source>
        <strain evidence="3">C5 / ATCC 48332 / race O</strain>
    </source>
</reference>
<evidence type="ECO:0000256" key="1">
    <source>
        <dbReference type="SAM" id="MobiDB-lite"/>
    </source>
</evidence>
<feature type="region of interest" description="Disordered" evidence="1">
    <location>
        <begin position="1"/>
        <end position="24"/>
    </location>
</feature>
<organism evidence="2 3">
    <name type="scientific">Cochliobolus heterostrophus (strain C5 / ATCC 48332 / race O)</name>
    <name type="common">Southern corn leaf blight fungus</name>
    <name type="synonym">Bipolaris maydis</name>
    <dbReference type="NCBI Taxonomy" id="701091"/>
    <lineage>
        <taxon>Eukaryota</taxon>
        <taxon>Fungi</taxon>
        <taxon>Dikarya</taxon>
        <taxon>Ascomycota</taxon>
        <taxon>Pezizomycotina</taxon>
        <taxon>Dothideomycetes</taxon>
        <taxon>Pleosporomycetidae</taxon>
        <taxon>Pleosporales</taxon>
        <taxon>Pleosporineae</taxon>
        <taxon>Pleosporaceae</taxon>
        <taxon>Bipolaris</taxon>
    </lineage>
</organism>
<name>M2ULK9_COCH5</name>
<sequence>MESRQSSPVARTASPRYSMRRQRSNSFPIIDALGCTTPEAQLILAESRAAVRKRRARRNQSLDEEGSRPFDPRDHIKFLQELAAIPTPQEQPTPFGSSRHAPSHARIPSDATDRSTSTVVPRDEGGPVRNISPTLGDYSATLAEYIKNQLKSIPTYQPASDSSMPLSPRSCPDLSFATQSSRSSSCPSVRRPVEKPRIIEIPPIRAPVKSQFSAWSSTDEDTDDESHALTEYALSLEDSLSKTSSHTPSVLGYYQTSDSGNGNGSSFLFSSSPLEDQSEADAAKEFKFPYQSAQPTSSPSGQPDYDHYPSLCSPHPQLTSLSATSAPSFTSSSVSLSYFDCKRPSAITPQMKERVIAAVTPPHLRSKRLSAMSSWDPSPLGSSHDVYVESQQRVTVDGMSFDMLRDFNPSTRLTPC</sequence>
<gene>
    <name evidence="2" type="ORF">COCHEDRAFT_1110510</name>
</gene>
<feature type="region of interest" description="Disordered" evidence="1">
    <location>
        <begin position="291"/>
        <end position="313"/>
    </location>
</feature>
<protein>
    <submittedName>
        <fullName evidence="2">Uncharacterized protein</fullName>
    </submittedName>
</protein>
<feature type="compositionally biased region" description="Basic and acidic residues" evidence="1">
    <location>
        <begin position="65"/>
        <end position="78"/>
    </location>
</feature>
<dbReference type="OMA" id="YFDCKRP"/>
<dbReference type="HOGENOM" id="CLU_676433_0_0_1"/>
<feature type="compositionally biased region" description="Polar residues" evidence="1">
    <location>
        <begin position="291"/>
        <end position="301"/>
    </location>
</feature>
<proteinExistence type="predicted"/>
<dbReference type="AlphaFoldDB" id="M2ULK9"/>